<evidence type="ECO:0008006" key="8">
    <source>
        <dbReference type="Google" id="ProtNLM"/>
    </source>
</evidence>
<reference evidence="6 7" key="1">
    <citation type="submission" date="2019-01" db="EMBL/GenBank/DDBJ databases">
        <title>Genome sequences of Streptomyces and Rhizobium isolates collected from root and soil.</title>
        <authorList>
            <person name="Chhettri S."/>
            <person name="Sevigny J.L."/>
            <person name="Sen A."/>
            <person name="Ennis N."/>
            <person name="Tisa L."/>
        </authorList>
    </citation>
    <scope>NUCLEOTIDE SEQUENCE [LARGE SCALE GENOMIC DNA]</scope>
    <source>
        <strain evidence="6 7">San01</strain>
    </source>
</reference>
<protein>
    <recommendedName>
        <fullName evidence="8">Ketoacyl-ACP synthase III</fullName>
    </recommendedName>
</protein>
<keyword evidence="1" id="KW-0963">Cytoplasm</keyword>
<sequence>MTLYSSIVHAAVHVPPGRQSVAEVEERFRSHNPHVSLSPGVLAHMYGLADRTVAPADEQPSDLAAHAARRLFEAPGIPGPSGVDLLIFAGILADMEEPATAHLVADKLGLSCPVFDLKNACNGVLNAVEVADALIRAGQYRRVLVTTAEVSTRESRWTVDDPADVLTALPSLSTGDMGSALLLEASARPGVVGSRFFANSWGWPAATLPNPYAQHHRTLGELRIDSAQLVDSFAGMPEKVRGAMGDLGVKTDELDLVCVHQPSVAFTRVACEWVGVDPDRVIATFPSHGNVATNTIPLQLATALDTGRLRRGDLVGMFGFASGASAGVVVCEW</sequence>
<accession>A0A3S2Z403</accession>
<dbReference type="Proteomes" id="UP000283128">
    <property type="component" value="Unassembled WGS sequence"/>
</dbReference>
<evidence type="ECO:0000259" key="5">
    <source>
        <dbReference type="Pfam" id="PF08545"/>
    </source>
</evidence>
<keyword evidence="7" id="KW-1185">Reference proteome</keyword>
<dbReference type="PANTHER" id="PTHR34069:SF3">
    <property type="entry name" value="ACYL-COA:ACYL-COA ALKYLTRANSFERASE"/>
    <property type="match status" value="1"/>
</dbReference>
<gene>
    <name evidence="6" type="ORF">EOT10_02960</name>
</gene>
<feature type="domain" description="Beta-ketoacyl-[acyl-carrier-protein] synthase III N-terminal" evidence="5">
    <location>
        <begin position="115"/>
        <end position="197"/>
    </location>
</feature>
<name>A0A3S2Z403_9ACTN</name>
<evidence type="ECO:0000259" key="4">
    <source>
        <dbReference type="Pfam" id="PF08541"/>
    </source>
</evidence>
<comment type="caution">
    <text evidence="6">The sequence shown here is derived from an EMBL/GenBank/DDBJ whole genome shotgun (WGS) entry which is preliminary data.</text>
</comment>
<dbReference type="Pfam" id="PF08545">
    <property type="entry name" value="ACP_syn_III"/>
    <property type="match status" value="1"/>
</dbReference>
<evidence type="ECO:0000313" key="7">
    <source>
        <dbReference type="Proteomes" id="UP000283128"/>
    </source>
</evidence>
<feature type="domain" description="Beta-ketoacyl-[acyl-carrier-protein] synthase III C-terminal" evidence="4">
    <location>
        <begin position="247"/>
        <end position="333"/>
    </location>
</feature>
<dbReference type="GO" id="GO:0044550">
    <property type="term" value="P:secondary metabolite biosynthetic process"/>
    <property type="evidence" value="ECO:0007669"/>
    <property type="project" value="TreeGrafter"/>
</dbReference>
<dbReference type="OrthoDB" id="9788274at2"/>
<organism evidence="6 7">
    <name type="scientific">Streptomyces antnestii</name>
    <dbReference type="NCBI Taxonomy" id="2494256"/>
    <lineage>
        <taxon>Bacteria</taxon>
        <taxon>Bacillati</taxon>
        <taxon>Actinomycetota</taxon>
        <taxon>Actinomycetes</taxon>
        <taxon>Kitasatosporales</taxon>
        <taxon>Streptomycetaceae</taxon>
        <taxon>Streptomyces</taxon>
    </lineage>
</organism>
<keyword evidence="3" id="KW-0012">Acyltransferase</keyword>
<dbReference type="AlphaFoldDB" id="A0A3S2Z403"/>
<dbReference type="SUPFAM" id="SSF53901">
    <property type="entry name" value="Thiolase-like"/>
    <property type="match status" value="1"/>
</dbReference>
<evidence type="ECO:0000256" key="1">
    <source>
        <dbReference type="ARBA" id="ARBA00022490"/>
    </source>
</evidence>
<dbReference type="InterPro" id="IPR013751">
    <property type="entry name" value="ACP_syn_III_N"/>
</dbReference>
<dbReference type="Gene3D" id="3.40.47.10">
    <property type="match status" value="2"/>
</dbReference>
<evidence type="ECO:0000256" key="3">
    <source>
        <dbReference type="ARBA" id="ARBA00023315"/>
    </source>
</evidence>
<dbReference type="Pfam" id="PF08541">
    <property type="entry name" value="ACP_syn_III_C"/>
    <property type="match status" value="1"/>
</dbReference>
<evidence type="ECO:0000256" key="2">
    <source>
        <dbReference type="ARBA" id="ARBA00022679"/>
    </source>
</evidence>
<dbReference type="GO" id="GO:0006633">
    <property type="term" value="P:fatty acid biosynthetic process"/>
    <property type="evidence" value="ECO:0007669"/>
    <property type="project" value="InterPro"/>
</dbReference>
<proteinExistence type="predicted"/>
<dbReference type="InterPro" id="IPR016039">
    <property type="entry name" value="Thiolase-like"/>
</dbReference>
<evidence type="ECO:0000313" key="6">
    <source>
        <dbReference type="EMBL" id="RVU28840.1"/>
    </source>
</evidence>
<dbReference type="RefSeq" id="WP_127826426.1">
    <property type="nucleotide sequence ID" value="NZ_RZYA01000001.1"/>
</dbReference>
<dbReference type="EMBL" id="RZYA01000001">
    <property type="protein sequence ID" value="RVU28840.1"/>
    <property type="molecule type" value="Genomic_DNA"/>
</dbReference>
<keyword evidence="2" id="KW-0808">Transferase</keyword>
<dbReference type="PANTHER" id="PTHR34069">
    <property type="entry name" value="3-OXOACYL-[ACYL-CARRIER-PROTEIN] SYNTHASE 3"/>
    <property type="match status" value="1"/>
</dbReference>
<dbReference type="GO" id="GO:0004315">
    <property type="term" value="F:3-oxoacyl-[acyl-carrier-protein] synthase activity"/>
    <property type="evidence" value="ECO:0007669"/>
    <property type="project" value="InterPro"/>
</dbReference>
<dbReference type="InterPro" id="IPR013747">
    <property type="entry name" value="ACP_syn_III_C"/>
</dbReference>